<dbReference type="AlphaFoldDB" id="A0A0R2AXP2"/>
<feature type="domain" description="N-acetyltransferase" evidence="1">
    <location>
        <begin position="1"/>
        <end position="96"/>
    </location>
</feature>
<keyword evidence="4" id="KW-1185">Reference proteome</keyword>
<evidence type="ECO:0000259" key="1">
    <source>
        <dbReference type="PROSITE" id="PS51186"/>
    </source>
</evidence>
<dbReference type="CDD" id="cd04301">
    <property type="entry name" value="NAT_SF"/>
    <property type="match status" value="1"/>
</dbReference>
<protein>
    <submittedName>
        <fullName evidence="3">Uncharacterized protein</fullName>
    </submittedName>
</protein>
<dbReference type="Gene3D" id="3.40.630.30">
    <property type="match status" value="1"/>
</dbReference>
<comment type="caution">
    <text evidence="3">The sequence shown here is derived from an EMBL/GenBank/DDBJ whole genome shotgun (WGS) entry which is preliminary data.</text>
</comment>
<dbReference type="STRING" id="1423727.FC34_GL001580"/>
<dbReference type="PANTHER" id="PTHR31435">
    <property type="entry name" value="PROTEIN NATD1"/>
    <property type="match status" value="1"/>
</dbReference>
<dbReference type="PATRIC" id="fig|1423727.3.peg.1601"/>
<dbReference type="InterPro" id="IPR016181">
    <property type="entry name" value="Acyl_CoA_acyltransferase"/>
</dbReference>
<dbReference type="SUPFAM" id="SSF55729">
    <property type="entry name" value="Acyl-CoA N-acyltransferases (Nat)"/>
    <property type="match status" value="1"/>
</dbReference>
<evidence type="ECO:0000259" key="2">
    <source>
        <dbReference type="PROSITE" id="PS51729"/>
    </source>
</evidence>
<name>A0A0R2AXP2_9LACO</name>
<dbReference type="InterPro" id="IPR045057">
    <property type="entry name" value="Gcn5-rel_NAT"/>
</dbReference>
<feature type="domain" description="N-acetyltransferase" evidence="2">
    <location>
        <begin position="3"/>
        <end position="91"/>
    </location>
</feature>
<accession>A0A0R2AXP2</accession>
<proteinExistence type="predicted"/>
<dbReference type="Pfam" id="PF14542">
    <property type="entry name" value="Acetyltransf_CG"/>
    <property type="match status" value="1"/>
</dbReference>
<evidence type="ECO:0000313" key="3">
    <source>
        <dbReference type="EMBL" id="KRM71466.1"/>
    </source>
</evidence>
<dbReference type="GO" id="GO:0016747">
    <property type="term" value="F:acyltransferase activity, transferring groups other than amino-acyl groups"/>
    <property type="evidence" value="ECO:0007669"/>
    <property type="project" value="InterPro"/>
</dbReference>
<dbReference type="InterPro" id="IPR031165">
    <property type="entry name" value="GNAT_YJDJ"/>
</dbReference>
<dbReference type="PROSITE" id="PS51729">
    <property type="entry name" value="GNAT_YJDJ"/>
    <property type="match status" value="1"/>
</dbReference>
<reference evidence="3 4" key="1">
    <citation type="journal article" date="2015" name="Genome Announc.">
        <title>Expanding the biotechnology potential of lactobacilli through comparative genomics of 213 strains and associated genera.</title>
        <authorList>
            <person name="Sun Z."/>
            <person name="Harris H.M."/>
            <person name="McCann A."/>
            <person name="Guo C."/>
            <person name="Argimon S."/>
            <person name="Zhang W."/>
            <person name="Yang X."/>
            <person name="Jeffery I.B."/>
            <person name="Cooney J.C."/>
            <person name="Kagawa T.F."/>
            <person name="Liu W."/>
            <person name="Song Y."/>
            <person name="Salvetti E."/>
            <person name="Wrobel A."/>
            <person name="Rasinkangas P."/>
            <person name="Parkhill J."/>
            <person name="Rea M.C."/>
            <person name="O'Sullivan O."/>
            <person name="Ritari J."/>
            <person name="Douillard F.P."/>
            <person name="Paul Ross R."/>
            <person name="Yang R."/>
            <person name="Briner A.E."/>
            <person name="Felis G.E."/>
            <person name="de Vos W.M."/>
            <person name="Barrangou R."/>
            <person name="Klaenhammer T.R."/>
            <person name="Caufield P.W."/>
            <person name="Cui Y."/>
            <person name="Zhang H."/>
            <person name="O'Toole P.W."/>
        </authorList>
    </citation>
    <scope>NUCLEOTIDE SEQUENCE [LARGE SCALE GENOMIC DNA]</scope>
    <source>
        <strain evidence="3 4">DSM 23927</strain>
    </source>
</reference>
<evidence type="ECO:0000313" key="4">
    <source>
        <dbReference type="Proteomes" id="UP000051672"/>
    </source>
</evidence>
<dbReference type="RefSeq" id="WP_057894858.1">
    <property type="nucleotide sequence ID" value="NZ_AYZQ01000004.1"/>
</dbReference>
<dbReference type="PANTHER" id="PTHR31435:SF10">
    <property type="entry name" value="BSR4717 PROTEIN"/>
    <property type="match status" value="1"/>
</dbReference>
<gene>
    <name evidence="3" type="ORF">FC34_GL001580</name>
</gene>
<dbReference type="Proteomes" id="UP000051672">
    <property type="component" value="Unassembled WGS sequence"/>
</dbReference>
<dbReference type="OrthoDB" id="9793389at2"/>
<organism evidence="3 4">
    <name type="scientific">Lacticaseibacillus brantae DSM 23927</name>
    <dbReference type="NCBI Taxonomy" id="1423727"/>
    <lineage>
        <taxon>Bacteria</taxon>
        <taxon>Bacillati</taxon>
        <taxon>Bacillota</taxon>
        <taxon>Bacilli</taxon>
        <taxon>Lactobacillales</taxon>
        <taxon>Lactobacillaceae</taxon>
        <taxon>Lacticaseibacillus</taxon>
    </lineage>
</organism>
<sequence length="96" mass="10720">MDFEHESGRFFKLDANGQLLAEVTYQSIANNTAYAIDHTFVDPSLRGQGIASQLVKSVVDLARTEGKTIQPLCTFAVHEFETKPEYGDIWRRGAAE</sequence>
<dbReference type="EMBL" id="AYZQ01000004">
    <property type="protein sequence ID" value="KRM71466.1"/>
    <property type="molecule type" value="Genomic_DNA"/>
</dbReference>
<dbReference type="InterPro" id="IPR000182">
    <property type="entry name" value="GNAT_dom"/>
</dbReference>
<dbReference type="PROSITE" id="PS51186">
    <property type="entry name" value="GNAT"/>
    <property type="match status" value="1"/>
</dbReference>